<protein>
    <submittedName>
        <fullName evidence="2">Uncharacterized protein</fullName>
    </submittedName>
</protein>
<comment type="caution">
    <text evidence="2">The sequence shown here is derived from an EMBL/GenBank/DDBJ whole genome shotgun (WGS) entry which is preliminary data.</text>
</comment>
<sequence length="551" mass="60828">MQNINTYIKENIKSVSVKNVFVAPEIPEKKLNNAAKSFDLTDNFNSIIAIFDNTVFGSAKDGIVFTGEKAVYKTSFSDPIDLIYSEFESVNHIEKVIVNDNGKNKTDEFISIKLKCGKEIKVDALLDCKYKKLAEVFNTAYSDFDEYEEEDQIISLSEMPEILKIAYVKVIINMAFSDDGEVDEKEFSEILLLMTRLDFTTESRYELRNYIATEENQIPLSELLSSIDNECIPSHNKAIRISLIKDLISTYMSVNGGSYENFEFLEENKSLFGVSKEEIELAIMAIKNDFNMLRDDFSDDALKKGMKELTAKAGAVGVPLAAVYLSGSVVGMSAAGLTSGLATLGLGGALGFSSMATGIGVAVLVGLGAYKGIMHLTGANELDKMKRRELMLNEVIKQTQSTLSLLIGDLNFISVKINDAMKNHSVQDATIKKLMQRMSALTAVATVLNKKSGTMQNSSIKLRCPTFLDTVKLKSLTSEPVKKPLYGIVLSYYQEETIEKSKNGTLVKEKVLKIKQGVPTVELEKLASIFEAVGYFKATDVIKGKLTGLFS</sequence>
<reference evidence="2 3" key="1">
    <citation type="submission" date="2024-02" db="EMBL/GenBank/DDBJ databases">
        <title>Bacteria isolated from the canopy kelp, Nereocystis luetkeana.</title>
        <authorList>
            <person name="Pfister C.A."/>
            <person name="Younker I.T."/>
            <person name="Light S.H."/>
        </authorList>
    </citation>
    <scope>NUCLEOTIDE SEQUENCE [LARGE SCALE GENOMIC DNA]</scope>
    <source>
        <strain evidence="2 3">TI.2.07</strain>
    </source>
</reference>
<feature type="transmembrane region" description="Helical" evidence="1">
    <location>
        <begin position="349"/>
        <end position="370"/>
    </location>
</feature>
<evidence type="ECO:0000313" key="3">
    <source>
        <dbReference type="Proteomes" id="UP001366060"/>
    </source>
</evidence>
<gene>
    <name evidence="2" type="ORF">V6255_11995</name>
</gene>
<dbReference type="RefSeq" id="WP_341628374.1">
    <property type="nucleotide sequence ID" value="NZ_JBAKBA010000027.1"/>
</dbReference>
<evidence type="ECO:0000256" key="1">
    <source>
        <dbReference type="SAM" id="Phobius"/>
    </source>
</evidence>
<evidence type="ECO:0000313" key="2">
    <source>
        <dbReference type="EMBL" id="MEL0659859.1"/>
    </source>
</evidence>
<keyword evidence="1" id="KW-0472">Membrane</keyword>
<dbReference type="Proteomes" id="UP001366060">
    <property type="component" value="Unassembled WGS sequence"/>
</dbReference>
<keyword evidence="1" id="KW-0812">Transmembrane</keyword>
<accession>A0ABU9HDC6</accession>
<keyword evidence="3" id="KW-1185">Reference proteome</keyword>
<dbReference type="EMBL" id="JBAKBA010000027">
    <property type="protein sequence ID" value="MEL0659859.1"/>
    <property type="molecule type" value="Genomic_DNA"/>
</dbReference>
<keyword evidence="1" id="KW-1133">Transmembrane helix</keyword>
<proteinExistence type="predicted"/>
<name>A0ABU9HDC6_9GAMM</name>
<organism evidence="2 3">
    <name type="scientific">Psychromonas arctica</name>
    <dbReference type="NCBI Taxonomy" id="168275"/>
    <lineage>
        <taxon>Bacteria</taxon>
        <taxon>Pseudomonadati</taxon>
        <taxon>Pseudomonadota</taxon>
        <taxon>Gammaproteobacteria</taxon>
        <taxon>Alteromonadales</taxon>
        <taxon>Psychromonadaceae</taxon>
        <taxon>Psychromonas</taxon>
    </lineage>
</organism>
<feature type="transmembrane region" description="Helical" evidence="1">
    <location>
        <begin position="313"/>
        <end position="337"/>
    </location>
</feature>